<feature type="transmembrane region" description="Helical" evidence="5">
    <location>
        <begin position="150"/>
        <end position="168"/>
    </location>
</feature>
<evidence type="ECO:0000256" key="3">
    <source>
        <dbReference type="ARBA" id="ARBA00022989"/>
    </source>
</evidence>
<gene>
    <name evidence="7" type="ORF">GXW76_24615</name>
</gene>
<comment type="subcellular location">
    <subcellularLocation>
        <location evidence="1">Membrane</location>
        <topology evidence="1">Multi-pass membrane protein</topology>
    </subcellularLocation>
</comment>
<accession>A0A9X9X4P8</accession>
<proteinExistence type="predicted"/>
<organism evidence="7 8">
    <name type="scientific">Neoroseomonas soli</name>
    <dbReference type="NCBI Taxonomy" id="1081025"/>
    <lineage>
        <taxon>Bacteria</taxon>
        <taxon>Pseudomonadati</taxon>
        <taxon>Pseudomonadota</taxon>
        <taxon>Alphaproteobacteria</taxon>
        <taxon>Acetobacterales</taxon>
        <taxon>Acetobacteraceae</taxon>
        <taxon>Neoroseomonas</taxon>
    </lineage>
</organism>
<name>A0A9X9X4P8_9PROT</name>
<dbReference type="RefSeq" id="WP_211864791.1">
    <property type="nucleotide sequence ID" value="NZ_JAAEDM010000146.1"/>
</dbReference>
<dbReference type="PANTHER" id="PTHR37422">
    <property type="entry name" value="TEICHURONIC ACID BIOSYNTHESIS PROTEIN TUAE"/>
    <property type="match status" value="1"/>
</dbReference>
<dbReference type="GO" id="GO:0016020">
    <property type="term" value="C:membrane"/>
    <property type="evidence" value="ECO:0007669"/>
    <property type="project" value="UniProtKB-SubCell"/>
</dbReference>
<dbReference type="InterPro" id="IPR051533">
    <property type="entry name" value="WaaL-like"/>
</dbReference>
<dbReference type="AlphaFoldDB" id="A0A9X9X4P8"/>
<keyword evidence="4 5" id="KW-0472">Membrane</keyword>
<evidence type="ECO:0000259" key="6">
    <source>
        <dbReference type="Pfam" id="PF04932"/>
    </source>
</evidence>
<keyword evidence="3 5" id="KW-1133">Transmembrane helix</keyword>
<dbReference type="Proteomes" id="UP001138751">
    <property type="component" value="Unassembled WGS sequence"/>
</dbReference>
<dbReference type="InterPro" id="IPR007016">
    <property type="entry name" value="O-antigen_ligase-rel_domated"/>
</dbReference>
<evidence type="ECO:0000313" key="7">
    <source>
        <dbReference type="EMBL" id="MBR0674377.1"/>
    </source>
</evidence>
<evidence type="ECO:0000313" key="8">
    <source>
        <dbReference type="Proteomes" id="UP001138751"/>
    </source>
</evidence>
<protein>
    <submittedName>
        <fullName evidence="7">O-antigen ligase family protein</fullName>
    </submittedName>
</protein>
<evidence type="ECO:0000256" key="4">
    <source>
        <dbReference type="ARBA" id="ARBA00023136"/>
    </source>
</evidence>
<reference evidence="7" key="1">
    <citation type="submission" date="2020-01" db="EMBL/GenBank/DDBJ databases">
        <authorList>
            <person name="Rat A."/>
        </authorList>
    </citation>
    <scope>NUCLEOTIDE SEQUENCE</scope>
    <source>
        <strain evidence="7">LMG 31231</strain>
    </source>
</reference>
<dbReference type="EMBL" id="JAAEDM010000146">
    <property type="protein sequence ID" value="MBR0674377.1"/>
    <property type="molecule type" value="Genomic_DNA"/>
</dbReference>
<feature type="transmembrane region" description="Helical" evidence="5">
    <location>
        <begin position="25"/>
        <end position="44"/>
    </location>
</feature>
<evidence type="ECO:0000256" key="2">
    <source>
        <dbReference type="ARBA" id="ARBA00022692"/>
    </source>
</evidence>
<keyword evidence="2 5" id="KW-0812">Transmembrane</keyword>
<dbReference type="Pfam" id="PF04932">
    <property type="entry name" value="Wzy_C"/>
    <property type="match status" value="1"/>
</dbReference>
<evidence type="ECO:0000256" key="5">
    <source>
        <dbReference type="SAM" id="Phobius"/>
    </source>
</evidence>
<dbReference type="GO" id="GO:0016874">
    <property type="term" value="F:ligase activity"/>
    <property type="evidence" value="ECO:0007669"/>
    <property type="project" value="UniProtKB-KW"/>
</dbReference>
<keyword evidence="7" id="KW-0436">Ligase</keyword>
<reference evidence="7" key="2">
    <citation type="journal article" date="2021" name="Syst. Appl. Microbiol.">
        <title>Roseomonas hellenica sp. nov., isolated from roots of wild-growing Alkanna tinctoria.</title>
        <authorList>
            <person name="Rat A."/>
            <person name="Naranjo H.D."/>
            <person name="Lebbe L."/>
            <person name="Cnockaert M."/>
            <person name="Krigas N."/>
            <person name="Grigoriadou K."/>
            <person name="Maloupa E."/>
            <person name="Willems A."/>
        </authorList>
    </citation>
    <scope>NUCLEOTIDE SEQUENCE</scope>
    <source>
        <strain evidence="7">LMG 31231</strain>
    </source>
</reference>
<feature type="transmembrane region" description="Helical" evidence="5">
    <location>
        <begin position="121"/>
        <end position="143"/>
    </location>
</feature>
<dbReference type="PANTHER" id="PTHR37422:SF13">
    <property type="entry name" value="LIPOPOLYSACCHARIDE BIOSYNTHESIS PROTEIN PA4999-RELATED"/>
    <property type="match status" value="1"/>
</dbReference>
<keyword evidence="8" id="KW-1185">Reference proteome</keyword>
<feature type="non-terminal residue" evidence="7">
    <location>
        <position position="1"/>
    </location>
</feature>
<sequence>LAALVLALAVAPAVALWRAGRRGRALLWPGAVLAAAGLMLAVVMGDPPLAAGLRTVERLAEGEVAQSSGRLALWHAALERGGEALPWGLGTGGFSIAAGHGERRGLYPHNHMLEALAEGGLPGLLFWLLAFGGGAAAAVALGARNEGWRAARVAALVLPVALSVMVSTDLGNRMAWFALGLALGLGVTSEGRDVRALRQAGL</sequence>
<evidence type="ECO:0000256" key="1">
    <source>
        <dbReference type="ARBA" id="ARBA00004141"/>
    </source>
</evidence>
<feature type="domain" description="O-antigen ligase-related" evidence="6">
    <location>
        <begin position="3"/>
        <end position="128"/>
    </location>
</feature>
<comment type="caution">
    <text evidence="7">The sequence shown here is derived from an EMBL/GenBank/DDBJ whole genome shotgun (WGS) entry which is preliminary data.</text>
</comment>